<name>A0A8H3I6Q0_9LECA</name>
<keyword evidence="5" id="KW-1185">Reference proteome</keyword>
<feature type="region of interest" description="Disordered" evidence="1">
    <location>
        <begin position="34"/>
        <end position="54"/>
    </location>
</feature>
<evidence type="ECO:0000259" key="2">
    <source>
        <dbReference type="Pfam" id="PF00925"/>
    </source>
</evidence>
<dbReference type="Pfam" id="PF12471">
    <property type="entry name" value="GTP_CH_N"/>
    <property type="match status" value="1"/>
</dbReference>
<dbReference type="NCBIfam" id="NF005536">
    <property type="entry name" value="PRK07198.1"/>
    <property type="match status" value="1"/>
</dbReference>
<gene>
    <name evidence="4" type="ORF">GOMPHAMPRED_001162</name>
</gene>
<sequence>MDDTESLALLKEIQASLRSLQQEHRLLAASVDTLRGQASSGSSSSTTTTTGKDEAGSAAAQLPAMMMMINGGGASSSSSSAVGNVASDSGTAAALIDGETPAVGGLPSSSSFAAAAAAAGHAVVVDHASSGSTPDARRGGNSLTSRIILTTYPGQSGIDPLPMKWGAADPTERGPVAVSRHTSTVRRRNALGAHGGSYSIYHALAIASQNLDVDHKPDFTNTQPAVNIGPFPQWSDAKKIVSLDPLGHLAPWLFKDIIDKENIDVRPTIAITKAHMKLPELEESVKQGRLVPDGKICLNEQGELAVTKFAVEPVWYLPGVAERFGIDEGALRRSLFENTGGSFPELITRAADIKLFLPPIGGLTVYCFGDPSKMSDPNVKLALRVHDECNGSDVFGSDICTCRPYLIFGVEEAVKEAQKGGSGVVIYFRKEGRALGEVTKYLVYNARKRGLDRASEYFQRTENIAGVKGIPIHERVPIPDEMIPADSRVEIDAKIHAGYFTTGKIMNEAELSEVHGRAWEDVDVRVPIQPRLDLTLFFSINPRAVYNVSYKLLISKTFVRLASRTMHASDTLAAET</sequence>
<dbReference type="OrthoDB" id="57939at2759"/>
<organism evidence="4 5">
    <name type="scientific">Gomphillus americanus</name>
    <dbReference type="NCBI Taxonomy" id="1940652"/>
    <lineage>
        <taxon>Eukaryota</taxon>
        <taxon>Fungi</taxon>
        <taxon>Dikarya</taxon>
        <taxon>Ascomycota</taxon>
        <taxon>Pezizomycotina</taxon>
        <taxon>Lecanoromycetes</taxon>
        <taxon>OSLEUM clade</taxon>
        <taxon>Ostropomycetidae</taxon>
        <taxon>Ostropales</taxon>
        <taxon>Graphidaceae</taxon>
        <taxon>Gomphilloideae</taxon>
        <taxon>Gomphillus</taxon>
    </lineage>
</organism>
<protein>
    <recommendedName>
        <fullName evidence="6">GTP cyclohydrolase II</fullName>
    </recommendedName>
</protein>
<dbReference type="AlphaFoldDB" id="A0A8H3I6Q0"/>
<dbReference type="Pfam" id="PF00925">
    <property type="entry name" value="GTP_cyclohydro2"/>
    <property type="match status" value="1"/>
</dbReference>
<feature type="compositionally biased region" description="Low complexity" evidence="1">
    <location>
        <begin position="39"/>
        <end position="50"/>
    </location>
</feature>
<dbReference type="Gene3D" id="3.40.50.10990">
    <property type="entry name" value="GTP cyclohydrolase II"/>
    <property type="match status" value="1"/>
</dbReference>
<feature type="domain" description="GTP cyclohydrolase N-terminal" evidence="3">
    <location>
        <begin position="146"/>
        <end position="338"/>
    </location>
</feature>
<accession>A0A8H3I6Q0</accession>
<dbReference type="SUPFAM" id="SSF142695">
    <property type="entry name" value="RibA-like"/>
    <property type="match status" value="1"/>
</dbReference>
<comment type="caution">
    <text evidence="4">The sequence shown here is derived from an EMBL/GenBank/DDBJ whole genome shotgun (WGS) entry which is preliminary data.</text>
</comment>
<evidence type="ECO:0000313" key="5">
    <source>
        <dbReference type="Proteomes" id="UP000664169"/>
    </source>
</evidence>
<evidence type="ECO:0000313" key="4">
    <source>
        <dbReference type="EMBL" id="CAF9916942.1"/>
    </source>
</evidence>
<dbReference type="EMBL" id="CAJPDQ010000011">
    <property type="protein sequence ID" value="CAF9916942.1"/>
    <property type="molecule type" value="Genomic_DNA"/>
</dbReference>
<proteinExistence type="predicted"/>
<evidence type="ECO:0008006" key="6">
    <source>
        <dbReference type="Google" id="ProtNLM"/>
    </source>
</evidence>
<evidence type="ECO:0000256" key="1">
    <source>
        <dbReference type="SAM" id="MobiDB-lite"/>
    </source>
</evidence>
<dbReference type="PANTHER" id="PTHR47259">
    <property type="match status" value="1"/>
</dbReference>
<feature type="domain" description="GTP cyclohydrolase II" evidence="2">
    <location>
        <begin position="375"/>
        <end position="455"/>
    </location>
</feature>
<reference evidence="4" key="1">
    <citation type="submission" date="2021-03" db="EMBL/GenBank/DDBJ databases">
        <authorList>
            <person name="Tagirdzhanova G."/>
        </authorList>
    </citation>
    <scope>NUCLEOTIDE SEQUENCE</scope>
</reference>
<evidence type="ECO:0000259" key="3">
    <source>
        <dbReference type="Pfam" id="PF12471"/>
    </source>
</evidence>
<dbReference type="InterPro" id="IPR032677">
    <property type="entry name" value="GTP_cyclohydro_II"/>
</dbReference>
<dbReference type="InterPro" id="IPR022163">
    <property type="entry name" value="GTP_CH_N"/>
</dbReference>
<dbReference type="Proteomes" id="UP000664169">
    <property type="component" value="Unassembled WGS sequence"/>
</dbReference>
<dbReference type="PANTHER" id="PTHR47259:SF2">
    <property type="entry name" value="URACIL-REGULATED PROTEIN 1"/>
    <property type="match status" value="1"/>
</dbReference>
<dbReference type="InterPro" id="IPR036144">
    <property type="entry name" value="RibA-like_sf"/>
</dbReference>